<feature type="transmembrane region" description="Helical" evidence="2">
    <location>
        <begin position="42"/>
        <end position="59"/>
    </location>
</feature>
<keyword evidence="2" id="KW-0812">Transmembrane</keyword>
<gene>
    <name evidence="3" type="ORF">M2283_002199</name>
</gene>
<name>A0ABT6LH07_9ACTN</name>
<feature type="region of interest" description="Disordered" evidence="1">
    <location>
        <begin position="1"/>
        <end position="30"/>
    </location>
</feature>
<comment type="caution">
    <text evidence="3">The sequence shown here is derived from an EMBL/GenBank/DDBJ whole genome shotgun (WGS) entry which is preliminary data.</text>
</comment>
<keyword evidence="4" id="KW-1185">Reference proteome</keyword>
<reference evidence="3 4" key="1">
    <citation type="submission" date="2023-04" db="EMBL/GenBank/DDBJ databases">
        <title>Forest soil microbial communities from Buena Vista Peninsula, Colon Province, Panama.</title>
        <authorList>
            <person name="Bouskill N."/>
        </authorList>
    </citation>
    <scope>NUCLEOTIDE SEQUENCE [LARGE SCALE GENOMIC DNA]</scope>
    <source>
        <strain evidence="3 4">GGS1</strain>
    </source>
</reference>
<evidence type="ECO:0008006" key="5">
    <source>
        <dbReference type="Google" id="ProtNLM"/>
    </source>
</evidence>
<feature type="transmembrane region" description="Helical" evidence="2">
    <location>
        <begin position="65"/>
        <end position="83"/>
    </location>
</feature>
<evidence type="ECO:0000256" key="1">
    <source>
        <dbReference type="SAM" id="MobiDB-lite"/>
    </source>
</evidence>
<proteinExistence type="predicted"/>
<dbReference type="RefSeq" id="WP_280875932.1">
    <property type="nucleotide sequence ID" value="NZ_JARXVH010000003.1"/>
</dbReference>
<organism evidence="3 4">
    <name type="scientific">Streptomyces pseudovenezuelae</name>
    <dbReference type="NCBI Taxonomy" id="67350"/>
    <lineage>
        <taxon>Bacteria</taxon>
        <taxon>Bacillati</taxon>
        <taxon>Actinomycetota</taxon>
        <taxon>Actinomycetes</taxon>
        <taxon>Kitasatosporales</taxon>
        <taxon>Streptomycetaceae</taxon>
        <taxon>Streptomyces</taxon>
        <taxon>Streptomyces aurantiacus group</taxon>
    </lineage>
</organism>
<evidence type="ECO:0000313" key="3">
    <source>
        <dbReference type="EMBL" id="MDH6214916.1"/>
    </source>
</evidence>
<evidence type="ECO:0000256" key="2">
    <source>
        <dbReference type="SAM" id="Phobius"/>
    </source>
</evidence>
<keyword evidence="2" id="KW-1133">Transmembrane helix</keyword>
<keyword evidence="2" id="KW-0472">Membrane</keyword>
<feature type="compositionally biased region" description="Polar residues" evidence="1">
    <location>
        <begin position="9"/>
        <end position="30"/>
    </location>
</feature>
<evidence type="ECO:0000313" key="4">
    <source>
        <dbReference type="Proteomes" id="UP001160499"/>
    </source>
</evidence>
<accession>A0ABT6LH07</accession>
<dbReference type="Proteomes" id="UP001160499">
    <property type="component" value="Unassembled WGS sequence"/>
</dbReference>
<protein>
    <recommendedName>
        <fullName evidence="5">Holin</fullName>
    </recommendedName>
</protein>
<dbReference type="EMBL" id="JARXVH010000003">
    <property type="protein sequence ID" value="MDH6214916.1"/>
    <property type="molecule type" value="Genomic_DNA"/>
</dbReference>
<sequence length="91" mass="9413">MPDTDPYRFTSTAPSSTPTYGSASTSADTSDGITRADVARTLLWAVVVISAVTNMALSYGGSATAPHLAAGIVTVLSAGTLVVRRLRGRRK</sequence>